<dbReference type="InterPro" id="IPR016162">
    <property type="entry name" value="Ald_DH_N"/>
</dbReference>
<feature type="active site" evidence="3">
    <location>
        <position position="256"/>
    </location>
</feature>
<evidence type="ECO:0000256" key="4">
    <source>
        <dbReference type="RuleBase" id="RU003345"/>
    </source>
</evidence>
<evidence type="ECO:0000256" key="2">
    <source>
        <dbReference type="ARBA" id="ARBA00023002"/>
    </source>
</evidence>
<dbReference type="SUPFAM" id="SSF53720">
    <property type="entry name" value="ALDH-like"/>
    <property type="match status" value="1"/>
</dbReference>
<sequence>MATDPVSAVNTGLFIDGQWGPSASGKTFDVINPATEEVLASVADGNGDDARRAIEVAGKKQEEWGRTAPRERSEILRRAYDLVMERADDLAAIMTAEMGKPLAEAKGEVAYGAEFLRWFSEEAVRIGGDMTLTGDGKTRIMVTHEPVGPSVLITPWNFPLAMGARKIGPAVAAGCTMVFKPAELTPLTSLALVDIFTEAGLPAGVLNVVTTTDPGSVVEPWMASGIARKVSFTGSTPVGVKLLQQAAEHVMKSSMELGGNAPFIVFDDADLDQAVAGAMIAKMRNMGEACTAANRLYVQSSVADEFARRLSEEMGKLAVGDGAAEGTQVGPLVERKALDKVQQFVDDAVSRGATVMCGGDRPDGKGFFYNPTVLNNVDPDSALLANEIFGPVAPIVPFDTEEQAIELANNTVWGLVGYLFTSDLERAFRVGERIEAGMIGMNTGLVSNPVAPFGGVKESGLGREGGRIGIDEFLETKYYALPRS</sequence>
<dbReference type="RefSeq" id="WP_094355877.1">
    <property type="nucleotide sequence ID" value="NZ_NMVK01000004.1"/>
</dbReference>
<evidence type="ECO:0000256" key="1">
    <source>
        <dbReference type="ARBA" id="ARBA00009986"/>
    </source>
</evidence>
<dbReference type="InterPro" id="IPR016163">
    <property type="entry name" value="Ald_DH_C"/>
</dbReference>
<dbReference type="GO" id="GO:0004777">
    <property type="term" value="F:succinate-semialdehyde dehydrogenase (NAD+) activity"/>
    <property type="evidence" value="ECO:0007669"/>
    <property type="project" value="TreeGrafter"/>
</dbReference>
<evidence type="ECO:0000313" key="6">
    <source>
        <dbReference type="EMBL" id="OYO08731.1"/>
    </source>
</evidence>
<evidence type="ECO:0000256" key="3">
    <source>
        <dbReference type="PROSITE-ProRule" id="PRU10007"/>
    </source>
</evidence>
<evidence type="ECO:0000259" key="5">
    <source>
        <dbReference type="Pfam" id="PF00171"/>
    </source>
</evidence>
<keyword evidence="7" id="KW-1185">Reference proteome</keyword>
<dbReference type="GO" id="GO:0009450">
    <property type="term" value="P:gamma-aminobutyric acid catabolic process"/>
    <property type="evidence" value="ECO:0007669"/>
    <property type="project" value="TreeGrafter"/>
</dbReference>
<dbReference type="CDD" id="cd07103">
    <property type="entry name" value="ALDH_F5_SSADH_GabD"/>
    <property type="match status" value="1"/>
</dbReference>
<dbReference type="PROSITE" id="PS00687">
    <property type="entry name" value="ALDEHYDE_DEHYDR_GLU"/>
    <property type="match status" value="1"/>
</dbReference>
<dbReference type="AlphaFoldDB" id="A0A255FZK4"/>
<dbReference type="Gene3D" id="3.40.309.10">
    <property type="entry name" value="Aldehyde Dehydrogenase, Chain A, domain 2"/>
    <property type="match status" value="1"/>
</dbReference>
<dbReference type="PANTHER" id="PTHR43353">
    <property type="entry name" value="SUCCINATE-SEMIALDEHYDE DEHYDROGENASE, MITOCHONDRIAL"/>
    <property type="match status" value="1"/>
</dbReference>
<proteinExistence type="inferred from homology"/>
<evidence type="ECO:0000313" key="7">
    <source>
        <dbReference type="Proteomes" id="UP000215896"/>
    </source>
</evidence>
<dbReference type="OrthoDB" id="6882680at2"/>
<feature type="domain" description="Aldehyde dehydrogenase" evidence="5">
    <location>
        <begin position="20"/>
        <end position="478"/>
    </location>
</feature>
<dbReference type="InterPro" id="IPR050740">
    <property type="entry name" value="Aldehyde_DH_Superfamily"/>
</dbReference>
<dbReference type="EMBL" id="NMVO01000018">
    <property type="protein sequence ID" value="OYO08731.1"/>
    <property type="molecule type" value="Genomic_DNA"/>
</dbReference>
<reference evidence="6 7" key="1">
    <citation type="submission" date="2017-07" db="EMBL/GenBank/DDBJ databases">
        <title>Draft whole genome sequences of clinical Proprionibacteriaceae strains.</title>
        <authorList>
            <person name="Bernier A.-M."/>
            <person name="Bernard K."/>
            <person name="Domingo M.-C."/>
        </authorList>
    </citation>
    <scope>NUCLEOTIDE SEQUENCE [LARGE SCALE GENOMIC DNA]</scope>
    <source>
        <strain evidence="6 7">NML 030167</strain>
    </source>
</reference>
<name>A0A255FZK4_9ACTN</name>
<dbReference type="InterPro" id="IPR016161">
    <property type="entry name" value="Ald_DH/histidinol_DH"/>
</dbReference>
<accession>A0A255FZK4</accession>
<dbReference type="FunFam" id="3.40.309.10:FF:000004">
    <property type="entry name" value="Succinate-semialdehyde dehydrogenase I"/>
    <property type="match status" value="1"/>
</dbReference>
<dbReference type="Pfam" id="PF00171">
    <property type="entry name" value="Aldedh"/>
    <property type="match status" value="1"/>
</dbReference>
<keyword evidence="2 4" id="KW-0560">Oxidoreductase</keyword>
<dbReference type="Proteomes" id="UP000215896">
    <property type="component" value="Unassembled WGS sequence"/>
</dbReference>
<gene>
    <name evidence="6" type="ORF">CGZ94_19675</name>
</gene>
<comment type="similarity">
    <text evidence="1 4">Belongs to the aldehyde dehydrogenase family.</text>
</comment>
<dbReference type="Gene3D" id="3.40.605.10">
    <property type="entry name" value="Aldehyde Dehydrogenase, Chain A, domain 1"/>
    <property type="match status" value="1"/>
</dbReference>
<dbReference type="PANTHER" id="PTHR43353:SF5">
    <property type="entry name" value="SUCCINATE-SEMIALDEHYDE DEHYDROGENASE, MITOCHONDRIAL"/>
    <property type="match status" value="1"/>
</dbReference>
<protein>
    <submittedName>
        <fullName evidence="6">NAD-dependent succinate-semialdehyde dehydrogenase</fullName>
    </submittedName>
</protein>
<comment type="caution">
    <text evidence="6">The sequence shown here is derived from an EMBL/GenBank/DDBJ whole genome shotgun (WGS) entry which is preliminary data.</text>
</comment>
<organism evidence="6 7">
    <name type="scientific">Enemella evansiae</name>
    <dbReference type="NCBI Taxonomy" id="2016499"/>
    <lineage>
        <taxon>Bacteria</taxon>
        <taxon>Bacillati</taxon>
        <taxon>Actinomycetota</taxon>
        <taxon>Actinomycetes</taxon>
        <taxon>Propionibacteriales</taxon>
        <taxon>Propionibacteriaceae</taxon>
        <taxon>Enemella</taxon>
    </lineage>
</organism>
<dbReference type="FunFam" id="3.40.605.10:FF:000005">
    <property type="entry name" value="Succinate-semialdehyde dehydrogenase I"/>
    <property type="match status" value="1"/>
</dbReference>
<dbReference type="InterPro" id="IPR015590">
    <property type="entry name" value="Aldehyde_DH_dom"/>
</dbReference>
<dbReference type="InterPro" id="IPR029510">
    <property type="entry name" value="Ald_DH_CS_GLU"/>
</dbReference>